<comment type="caution">
    <text evidence="1">The sequence shown here is derived from an EMBL/GenBank/DDBJ whole genome shotgun (WGS) entry which is preliminary data.</text>
</comment>
<dbReference type="AlphaFoldDB" id="A0A6G0X530"/>
<dbReference type="OrthoDB" id="6585925at2759"/>
<dbReference type="Proteomes" id="UP000478052">
    <property type="component" value="Unassembled WGS sequence"/>
</dbReference>
<keyword evidence="2" id="KW-1185">Reference proteome</keyword>
<sequence>QSLFWKIQNLGLRNEYVKNSEIGIWLKSFFCFAFLPCTEVSDAFGDLMSIAPEDQKILKCSDYVL</sequence>
<protein>
    <submittedName>
        <fullName evidence="1">MULE domain-containing protein</fullName>
    </submittedName>
</protein>
<dbReference type="EMBL" id="VUJU01008133">
    <property type="protein sequence ID" value="KAF0735037.1"/>
    <property type="molecule type" value="Genomic_DNA"/>
</dbReference>
<feature type="non-terminal residue" evidence="1">
    <location>
        <position position="1"/>
    </location>
</feature>
<reference evidence="1 2" key="1">
    <citation type="submission" date="2019-08" db="EMBL/GenBank/DDBJ databases">
        <title>Whole genome of Aphis craccivora.</title>
        <authorList>
            <person name="Voronova N.V."/>
            <person name="Shulinski R.S."/>
            <person name="Bandarenka Y.V."/>
            <person name="Zhorov D.G."/>
            <person name="Warner D."/>
        </authorList>
    </citation>
    <scope>NUCLEOTIDE SEQUENCE [LARGE SCALE GENOMIC DNA]</scope>
    <source>
        <strain evidence="1">180601</strain>
        <tissue evidence="1">Whole Body</tissue>
    </source>
</reference>
<organism evidence="1 2">
    <name type="scientific">Aphis craccivora</name>
    <name type="common">Cowpea aphid</name>
    <dbReference type="NCBI Taxonomy" id="307492"/>
    <lineage>
        <taxon>Eukaryota</taxon>
        <taxon>Metazoa</taxon>
        <taxon>Ecdysozoa</taxon>
        <taxon>Arthropoda</taxon>
        <taxon>Hexapoda</taxon>
        <taxon>Insecta</taxon>
        <taxon>Pterygota</taxon>
        <taxon>Neoptera</taxon>
        <taxon>Paraneoptera</taxon>
        <taxon>Hemiptera</taxon>
        <taxon>Sternorrhyncha</taxon>
        <taxon>Aphidomorpha</taxon>
        <taxon>Aphidoidea</taxon>
        <taxon>Aphididae</taxon>
        <taxon>Aphidini</taxon>
        <taxon>Aphis</taxon>
        <taxon>Aphis</taxon>
    </lineage>
</organism>
<feature type="non-terminal residue" evidence="1">
    <location>
        <position position="65"/>
    </location>
</feature>
<accession>A0A6G0X530</accession>
<name>A0A6G0X530_APHCR</name>
<gene>
    <name evidence="1" type="ORF">FWK35_00030513</name>
</gene>
<evidence type="ECO:0000313" key="1">
    <source>
        <dbReference type="EMBL" id="KAF0735037.1"/>
    </source>
</evidence>
<proteinExistence type="predicted"/>
<evidence type="ECO:0000313" key="2">
    <source>
        <dbReference type="Proteomes" id="UP000478052"/>
    </source>
</evidence>